<feature type="domain" description="Ketoreductase" evidence="2">
    <location>
        <begin position="17"/>
        <end position="202"/>
    </location>
</feature>
<dbReference type="EMBL" id="FNDS01000004">
    <property type="protein sequence ID" value="SDH92279.1"/>
    <property type="molecule type" value="Genomic_DNA"/>
</dbReference>
<proteinExistence type="inferred from homology"/>
<dbReference type="PRINTS" id="PR00081">
    <property type="entry name" value="GDHRDH"/>
</dbReference>
<protein>
    <submittedName>
        <fullName evidence="3">NAD(P)-dependent dehydrogenase, short-chain alcohol dehydrogenase family</fullName>
    </submittedName>
</protein>
<dbReference type="PRINTS" id="PR00080">
    <property type="entry name" value="SDRFAMILY"/>
</dbReference>
<dbReference type="InterPro" id="IPR002347">
    <property type="entry name" value="SDR_fam"/>
</dbReference>
<dbReference type="PROSITE" id="PS00061">
    <property type="entry name" value="ADH_SHORT"/>
    <property type="match status" value="1"/>
</dbReference>
<dbReference type="SUPFAM" id="SSF51735">
    <property type="entry name" value="NAD(P)-binding Rossmann-fold domains"/>
    <property type="match status" value="1"/>
</dbReference>
<evidence type="ECO:0000313" key="3">
    <source>
        <dbReference type="EMBL" id="SDH92279.1"/>
    </source>
</evidence>
<dbReference type="Gene3D" id="3.40.50.720">
    <property type="entry name" value="NAD(P)-binding Rossmann-like Domain"/>
    <property type="match status" value="1"/>
</dbReference>
<organism evidence="3 4">
    <name type="scientific">Pseudomonas panipatensis</name>
    <dbReference type="NCBI Taxonomy" id="428992"/>
    <lineage>
        <taxon>Bacteria</taxon>
        <taxon>Pseudomonadati</taxon>
        <taxon>Pseudomonadota</taxon>
        <taxon>Gammaproteobacteria</taxon>
        <taxon>Pseudomonadales</taxon>
        <taxon>Pseudomonadaceae</taxon>
        <taxon>Pseudomonas</taxon>
    </lineage>
</organism>
<evidence type="ECO:0000256" key="1">
    <source>
        <dbReference type="ARBA" id="ARBA00006484"/>
    </source>
</evidence>
<dbReference type="SMART" id="SM00822">
    <property type="entry name" value="PKS_KR"/>
    <property type="match status" value="1"/>
</dbReference>
<dbReference type="AlphaFoldDB" id="A0A1G8GD38"/>
<comment type="similarity">
    <text evidence="1">Belongs to the short-chain dehydrogenases/reductases (SDR) family.</text>
</comment>
<dbReference type="OrthoDB" id="8653364at2"/>
<dbReference type="InterPro" id="IPR020904">
    <property type="entry name" value="Sc_DH/Rdtase_CS"/>
</dbReference>
<evidence type="ECO:0000259" key="2">
    <source>
        <dbReference type="SMART" id="SM00822"/>
    </source>
</evidence>
<dbReference type="Pfam" id="PF13561">
    <property type="entry name" value="adh_short_C2"/>
    <property type="match status" value="1"/>
</dbReference>
<dbReference type="PANTHER" id="PTHR42760:SF123">
    <property type="entry name" value="OXIDOREDUCTASE"/>
    <property type="match status" value="1"/>
</dbReference>
<reference evidence="4" key="1">
    <citation type="submission" date="2016-10" db="EMBL/GenBank/DDBJ databases">
        <authorList>
            <person name="Varghese N."/>
            <person name="Submissions S."/>
        </authorList>
    </citation>
    <scope>NUCLEOTIDE SEQUENCE [LARGE SCALE GENOMIC DNA]</scope>
    <source>
        <strain evidence="4">CCM 7469</strain>
    </source>
</reference>
<gene>
    <name evidence="3" type="ORF">SAMN05216272_104176</name>
</gene>
<dbReference type="CDD" id="cd05233">
    <property type="entry name" value="SDR_c"/>
    <property type="match status" value="1"/>
</dbReference>
<sequence length="278" mass="29316">MTDNKNPSTAWLQLDDAVCVVTGAAGGIGRAIARGLIEQKARLVLLDRDQAGCAQFADALSAEFDREVLALGCDIAEPDSVRAAAATMESRFGACDVLINNASVLRPGALEEISLEHWNQLLAVNLSGYLLCAQAFGRGMLARRTGRLVHIASIAAQFPQTWSGAYSAAKGAVCLLSRQLAAEWGPRGIRSNVICPGMIRTPLSAAFYADPAVEAARTAMTANRRIGEPQDIANAALFLASPRADYVNGAELTVDGGFGSMLMDLVPRPGFQSPLAKA</sequence>
<dbReference type="NCBIfam" id="NF005559">
    <property type="entry name" value="PRK07231.1"/>
    <property type="match status" value="1"/>
</dbReference>
<evidence type="ECO:0000313" key="4">
    <source>
        <dbReference type="Proteomes" id="UP000199636"/>
    </source>
</evidence>
<dbReference type="Proteomes" id="UP000199636">
    <property type="component" value="Unassembled WGS sequence"/>
</dbReference>
<accession>A0A1G8GD38</accession>
<keyword evidence="4" id="KW-1185">Reference proteome</keyword>
<dbReference type="GO" id="GO:0030497">
    <property type="term" value="P:fatty acid elongation"/>
    <property type="evidence" value="ECO:0007669"/>
    <property type="project" value="TreeGrafter"/>
</dbReference>
<dbReference type="InterPro" id="IPR057326">
    <property type="entry name" value="KR_dom"/>
</dbReference>
<dbReference type="InterPro" id="IPR036291">
    <property type="entry name" value="NAD(P)-bd_dom_sf"/>
</dbReference>
<name>A0A1G8GD38_9PSED</name>
<dbReference type="GO" id="GO:0016616">
    <property type="term" value="F:oxidoreductase activity, acting on the CH-OH group of donors, NAD or NADP as acceptor"/>
    <property type="evidence" value="ECO:0007669"/>
    <property type="project" value="TreeGrafter"/>
</dbReference>
<dbReference type="PANTHER" id="PTHR42760">
    <property type="entry name" value="SHORT-CHAIN DEHYDROGENASES/REDUCTASES FAMILY MEMBER"/>
    <property type="match status" value="1"/>
</dbReference>
<dbReference type="FunFam" id="3.40.50.720:FF:000084">
    <property type="entry name" value="Short-chain dehydrogenase reductase"/>
    <property type="match status" value="1"/>
</dbReference>
<dbReference type="STRING" id="428992.SAMN05216272_104176"/>
<dbReference type="RefSeq" id="WP_090262608.1">
    <property type="nucleotide sequence ID" value="NZ_FNDS01000004.1"/>
</dbReference>